<accession>A0A0M3JMZ8</accession>
<dbReference type="WBParaSite" id="ASIM_0000903701-mRNA-1">
    <property type="protein sequence ID" value="ASIM_0000903701-mRNA-1"/>
    <property type="gene ID" value="ASIM_0000903701"/>
</dbReference>
<evidence type="ECO:0000313" key="3">
    <source>
        <dbReference type="Proteomes" id="UP000267096"/>
    </source>
</evidence>
<keyword evidence="1" id="KW-0175">Coiled coil</keyword>
<evidence type="ECO:0000313" key="2">
    <source>
        <dbReference type="EMBL" id="VDK34335.1"/>
    </source>
</evidence>
<dbReference type="AlphaFoldDB" id="A0A0M3JMZ8"/>
<reference evidence="2 3" key="2">
    <citation type="submission" date="2018-11" db="EMBL/GenBank/DDBJ databases">
        <authorList>
            <consortium name="Pathogen Informatics"/>
        </authorList>
    </citation>
    <scope>NUCLEOTIDE SEQUENCE [LARGE SCALE GENOMIC DNA]</scope>
</reference>
<reference evidence="4" key="1">
    <citation type="submission" date="2017-02" db="UniProtKB">
        <authorList>
            <consortium name="WormBaseParasite"/>
        </authorList>
    </citation>
    <scope>IDENTIFICATION</scope>
</reference>
<evidence type="ECO:0000256" key="1">
    <source>
        <dbReference type="SAM" id="Coils"/>
    </source>
</evidence>
<dbReference type="EMBL" id="UYRR01024852">
    <property type="protein sequence ID" value="VDK34335.1"/>
    <property type="molecule type" value="Genomic_DNA"/>
</dbReference>
<gene>
    <name evidence="2" type="ORF">ASIM_LOCUS8784</name>
</gene>
<name>A0A0M3JMZ8_ANISI</name>
<protein>
    <submittedName>
        <fullName evidence="4">Coiled-coil domain containing 160</fullName>
    </submittedName>
</protein>
<evidence type="ECO:0000313" key="4">
    <source>
        <dbReference type="WBParaSite" id="ASIM_0000903701-mRNA-1"/>
    </source>
</evidence>
<sequence>MNIFSDELRESKQEVQSTRAILETQKTLCANQEKEICKRRQQLDESVEALEQMREELKEARKKASGLDWKLKERTLKEQIETERLEYTRKITTLEARIKMVQCIYYLFFGIHRFFKNFMRNFF</sequence>
<proteinExistence type="predicted"/>
<dbReference type="Proteomes" id="UP000267096">
    <property type="component" value="Unassembled WGS sequence"/>
</dbReference>
<feature type="coiled-coil region" evidence="1">
    <location>
        <begin position="5"/>
        <end position="97"/>
    </location>
</feature>
<organism evidence="4">
    <name type="scientific">Anisakis simplex</name>
    <name type="common">Herring worm</name>
    <dbReference type="NCBI Taxonomy" id="6269"/>
    <lineage>
        <taxon>Eukaryota</taxon>
        <taxon>Metazoa</taxon>
        <taxon>Ecdysozoa</taxon>
        <taxon>Nematoda</taxon>
        <taxon>Chromadorea</taxon>
        <taxon>Rhabditida</taxon>
        <taxon>Spirurina</taxon>
        <taxon>Ascaridomorpha</taxon>
        <taxon>Ascaridoidea</taxon>
        <taxon>Anisakidae</taxon>
        <taxon>Anisakis</taxon>
        <taxon>Anisakis simplex complex</taxon>
    </lineage>
</organism>
<keyword evidence="3" id="KW-1185">Reference proteome</keyword>